<dbReference type="STRING" id="224013.ACX27_04935"/>
<sequence length="179" mass="20794">MAEDNYAEKYTDPELRRQLKEEILKSDKGGQPGQWSARKSQLLVKEYEKQGGGYKKEKKDEAAQSLEKWSEQDWQTQDGEDRAREDGVTKRYLPKAVWDKLSDAEKQEAEQIKEKASKEGKQHVEWTPAIEKAMAEVEHQSHHEPSKQELYEQAKSLNIQGRSNMTKDELKKAIDEMKS</sequence>
<organism evidence="2 3">
    <name type="scientific">Nostoc piscinale CENA21</name>
    <dbReference type="NCBI Taxonomy" id="224013"/>
    <lineage>
        <taxon>Bacteria</taxon>
        <taxon>Bacillati</taxon>
        <taxon>Cyanobacteriota</taxon>
        <taxon>Cyanophyceae</taxon>
        <taxon>Nostocales</taxon>
        <taxon>Nostocaceae</taxon>
        <taxon>Nostoc</taxon>
    </lineage>
</organism>
<name>A0A0M3V4L2_9NOSO</name>
<dbReference type="EMBL" id="CP012036">
    <property type="protein sequence ID" value="ALF52343.1"/>
    <property type="molecule type" value="Genomic_DNA"/>
</dbReference>
<feature type="region of interest" description="Disordered" evidence="1">
    <location>
        <begin position="48"/>
        <end position="87"/>
    </location>
</feature>
<accession>A0A0M3V4L2</accession>
<gene>
    <name evidence="2" type="ORF">ACX27_04935</name>
</gene>
<evidence type="ECO:0000313" key="3">
    <source>
        <dbReference type="Proteomes" id="UP000062645"/>
    </source>
</evidence>
<dbReference type="PATRIC" id="fig|224013.5.peg.1189"/>
<dbReference type="KEGG" id="npz:ACX27_04935"/>
<proteinExistence type="predicted"/>
<evidence type="ECO:0008006" key="4">
    <source>
        <dbReference type="Google" id="ProtNLM"/>
    </source>
</evidence>
<reference evidence="3" key="1">
    <citation type="submission" date="2015-07" db="EMBL/GenBank/DDBJ databases">
        <title>Genome Of Nitrogen-Fixing Cyanobacterium Nostoc piscinale CENA21 From Solimoes/Amazon River Floodplain Sediments And Comparative Genomics To Uncover Biosynthetic Natural Products Potential.</title>
        <authorList>
            <person name="Leao T.F."/>
            <person name="Leao P.N."/>
            <person name="Guimaraes P.I."/>
            <person name="de Melo A.G.C."/>
            <person name="Ramos R.T.J."/>
            <person name="Silva A."/>
            <person name="Fiore M.F."/>
            <person name="Schneider M.P.C."/>
        </authorList>
    </citation>
    <scope>NUCLEOTIDE SEQUENCE [LARGE SCALE GENOMIC DNA]</scope>
    <source>
        <strain evidence="3">CENA21</strain>
    </source>
</reference>
<keyword evidence="3" id="KW-1185">Reference proteome</keyword>
<dbReference type="RefSeq" id="WP_062289226.1">
    <property type="nucleotide sequence ID" value="NZ_CP012036.1"/>
</dbReference>
<reference evidence="2 3" key="2">
    <citation type="journal article" date="2016" name="Genome Announc.">
        <title>Draft Genome Sequence of the N2-Fixing Cyanobacterium Nostoc piscinale CENA21, Isolated from the Brazilian Amazon Floodplain.</title>
        <authorList>
            <person name="Leao T."/>
            <person name="Guimaraes P.I."/>
            <person name="de Melo A.G."/>
            <person name="Ramos R.T."/>
            <person name="Leao P.N."/>
            <person name="Silva A."/>
            <person name="Fiore M.F."/>
            <person name="Schneider M.P."/>
        </authorList>
    </citation>
    <scope>NUCLEOTIDE SEQUENCE [LARGE SCALE GENOMIC DNA]</scope>
    <source>
        <strain evidence="2 3">CENA21</strain>
    </source>
</reference>
<feature type="compositionally biased region" description="Basic and acidic residues" evidence="1">
    <location>
        <begin position="165"/>
        <end position="179"/>
    </location>
</feature>
<feature type="region of interest" description="Disordered" evidence="1">
    <location>
        <begin position="157"/>
        <end position="179"/>
    </location>
</feature>
<protein>
    <recommendedName>
        <fullName evidence="4">Rho termination factor N-terminal domain-containing protein</fullName>
    </recommendedName>
</protein>
<evidence type="ECO:0000313" key="2">
    <source>
        <dbReference type="EMBL" id="ALF52343.1"/>
    </source>
</evidence>
<evidence type="ECO:0000256" key="1">
    <source>
        <dbReference type="SAM" id="MobiDB-lite"/>
    </source>
</evidence>
<dbReference type="AlphaFoldDB" id="A0A0M3V4L2"/>
<dbReference type="OrthoDB" id="791686at2"/>
<feature type="region of interest" description="Disordered" evidence="1">
    <location>
        <begin position="103"/>
        <end position="124"/>
    </location>
</feature>
<dbReference type="Proteomes" id="UP000062645">
    <property type="component" value="Chromosome"/>
</dbReference>
<feature type="compositionally biased region" description="Basic and acidic residues" evidence="1">
    <location>
        <begin position="48"/>
        <end position="62"/>
    </location>
</feature>